<dbReference type="PANTHER" id="PTHR32071">
    <property type="entry name" value="TRANSCRIPTIONAL REGULATORY PROTEIN"/>
    <property type="match status" value="1"/>
</dbReference>
<dbReference type="Pfam" id="PF00158">
    <property type="entry name" value="Sigma54_activat"/>
    <property type="match status" value="1"/>
</dbReference>
<dbReference type="PRINTS" id="PR01590">
    <property type="entry name" value="HTHFIS"/>
</dbReference>
<evidence type="ECO:0000256" key="4">
    <source>
        <dbReference type="ARBA" id="ARBA00023125"/>
    </source>
</evidence>
<keyword evidence="4" id="KW-0238">DNA-binding</keyword>
<keyword evidence="8" id="KW-1185">Reference proteome</keyword>
<evidence type="ECO:0000313" key="8">
    <source>
        <dbReference type="Proteomes" id="UP000184079"/>
    </source>
</evidence>
<evidence type="ECO:0000256" key="5">
    <source>
        <dbReference type="ARBA" id="ARBA00023163"/>
    </source>
</evidence>
<dbReference type="InterPro" id="IPR029016">
    <property type="entry name" value="GAF-like_dom_sf"/>
</dbReference>
<dbReference type="InterPro" id="IPR003593">
    <property type="entry name" value="AAA+_ATPase"/>
</dbReference>
<evidence type="ECO:0000313" key="7">
    <source>
        <dbReference type="EMBL" id="SHH32670.1"/>
    </source>
</evidence>
<accession>A0A1M5S2K6</accession>
<evidence type="ECO:0000256" key="3">
    <source>
        <dbReference type="ARBA" id="ARBA00023015"/>
    </source>
</evidence>
<dbReference type="InterPro" id="IPR058031">
    <property type="entry name" value="AAA_lid_NorR"/>
</dbReference>
<keyword evidence="5" id="KW-0804">Transcription</keyword>
<dbReference type="Pfam" id="PF25601">
    <property type="entry name" value="AAA_lid_14"/>
    <property type="match status" value="1"/>
</dbReference>
<dbReference type="CDD" id="cd00009">
    <property type="entry name" value="AAA"/>
    <property type="match status" value="1"/>
</dbReference>
<keyword evidence="2" id="KW-0067">ATP-binding</keyword>
<protein>
    <submittedName>
        <fullName evidence="7">Transcriptional regulator of acetoin/glycerol metabolism</fullName>
    </submittedName>
</protein>
<keyword evidence="1" id="KW-0547">Nucleotide-binding</keyword>
<dbReference type="GO" id="GO:0006355">
    <property type="term" value="P:regulation of DNA-templated transcription"/>
    <property type="evidence" value="ECO:0007669"/>
    <property type="project" value="InterPro"/>
</dbReference>
<dbReference type="SUPFAM" id="SSF52540">
    <property type="entry name" value="P-loop containing nucleoside triphosphate hydrolases"/>
    <property type="match status" value="1"/>
</dbReference>
<dbReference type="InterPro" id="IPR002078">
    <property type="entry name" value="Sigma_54_int"/>
</dbReference>
<evidence type="ECO:0000256" key="2">
    <source>
        <dbReference type="ARBA" id="ARBA00022840"/>
    </source>
</evidence>
<dbReference type="PANTHER" id="PTHR32071:SF101">
    <property type="entry name" value="ACETOIN DEHYDROGENASE OPERON TRANSCRIPTIONAL ACTIVATOR ACOR"/>
    <property type="match status" value="1"/>
</dbReference>
<dbReference type="InterPro" id="IPR027417">
    <property type="entry name" value="P-loop_NTPase"/>
</dbReference>
<dbReference type="SUPFAM" id="SSF46689">
    <property type="entry name" value="Homeodomain-like"/>
    <property type="match status" value="1"/>
</dbReference>
<dbReference type="Proteomes" id="UP000184079">
    <property type="component" value="Unassembled WGS sequence"/>
</dbReference>
<dbReference type="EMBL" id="FQXD01000006">
    <property type="protein sequence ID" value="SHH32670.1"/>
    <property type="molecule type" value="Genomic_DNA"/>
</dbReference>
<dbReference type="Gene3D" id="1.10.10.60">
    <property type="entry name" value="Homeodomain-like"/>
    <property type="match status" value="1"/>
</dbReference>
<dbReference type="Gene3D" id="3.30.450.40">
    <property type="match status" value="1"/>
</dbReference>
<reference evidence="8" key="1">
    <citation type="submission" date="2016-11" db="EMBL/GenBank/DDBJ databases">
        <authorList>
            <person name="Varghese N."/>
            <person name="Submissions S."/>
        </authorList>
    </citation>
    <scope>NUCLEOTIDE SEQUENCE [LARGE SCALE GENOMIC DNA]</scope>
    <source>
        <strain evidence="8">CGMCC 1.6496</strain>
    </source>
</reference>
<dbReference type="PROSITE" id="PS00676">
    <property type="entry name" value="SIGMA54_INTERACT_2"/>
    <property type="match status" value="1"/>
</dbReference>
<dbReference type="Pfam" id="PF01590">
    <property type="entry name" value="GAF"/>
    <property type="match status" value="1"/>
</dbReference>
<gene>
    <name evidence="7" type="ORF">SAMN05421807_10628</name>
</gene>
<dbReference type="Pfam" id="PF02954">
    <property type="entry name" value="HTH_8"/>
    <property type="match status" value="1"/>
</dbReference>
<feature type="domain" description="Sigma-54 factor interaction" evidence="6">
    <location>
        <begin position="295"/>
        <end position="520"/>
    </location>
</feature>
<dbReference type="SMART" id="SM00382">
    <property type="entry name" value="AAA"/>
    <property type="match status" value="1"/>
</dbReference>
<proteinExistence type="predicted"/>
<dbReference type="InterPro" id="IPR009057">
    <property type="entry name" value="Homeodomain-like_sf"/>
</dbReference>
<dbReference type="RefSeq" id="WP_073007307.1">
    <property type="nucleotide sequence ID" value="NZ_FQXD01000006.1"/>
</dbReference>
<organism evidence="7 8">
    <name type="scientific">Virgibacillus chiguensis</name>
    <dbReference type="NCBI Taxonomy" id="411959"/>
    <lineage>
        <taxon>Bacteria</taxon>
        <taxon>Bacillati</taxon>
        <taxon>Bacillota</taxon>
        <taxon>Bacilli</taxon>
        <taxon>Bacillales</taxon>
        <taxon>Bacillaceae</taxon>
        <taxon>Virgibacillus</taxon>
    </lineage>
</organism>
<name>A0A1M5S2K6_9BACI</name>
<evidence type="ECO:0000259" key="6">
    <source>
        <dbReference type="PROSITE" id="PS50045"/>
    </source>
</evidence>
<sequence length="600" mass="68841">MITDVVTKENWKRFIREGSLADENISYELVDSWERCKQEGVDPFDGISKSILQPDELQRRVEQNELLISLVETQRNQLHYFLKGWQYVTTLTDKEGYILQNRGEQSVEAKAYDILFIQGSNWGEKEVGTNAIGLAQLYKKPFTVKGYGHFAVASQMWNCAAAPIVDHHNQLIGILNISSPYKPINFNYVLASVKMIADSISLAWRKTMYEDMEQLQKLSCSKNAIICSNDDVICKLPRHLENKYGYMIGEPLDNTISELSLHPVRKPLLINGRSIGYEVYVQEEIKENPVYFAGVTGKSDVFQKVLQDIQKVAATDAAVHIYGETGTGKELVAEAIHRNSERAHQPFVSINCGAIPEQLLESELFGYEPGAFTGAHKNGRKGKLEAANKGTLFLDEIGDMPSSMQVSLLRVLQQKQVTRIGGYKPIPIDVRIISATNVDIRQLVANETMRADLFYRIYGFPIYVPALRQRKEDIPYFIDYYCKENHWYPSWINKLTATFKHGKWTGNIRELFNALDRCRILFPEQTPEEEELYRIISIWDNTEQIRVENNEKEAQSFRNQLEIDKIKQALKKHHNHVPSAAADLNMSRSTLYRKIKKYQL</sequence>
<evidence type="ECO:0000256" key="1">
    <source>
        <dbReference type="ARBA" id="ARBA00022741"/>
    </source>
</evidence>
<dbReference type="InterPro" id="IPR003018">
    <property type="entry name" value="GAF"/>
</dbReference>
<dbReference type="InterPro" id="IPR002197">
    <property type="entry name" value="HTH_Fis"/>
</dbReference>
<keyword evidence="3" id="KW-0805">Transcription regulation</keyword>
<dbReference type="GO" id="GO:0043565">
    <property type="term" value="F:sequence-specific DNA binding"/>
    <property type="evidence" value="ECO:0007669"/>
    <property type="project" value="InterPro"/>
</dbReference>
<dbReference type="Gene3D" id="1.10.8.60">
    <property type="match status" value="1"/>
</dbReference>
<dbReference type="AlphaFoldDB" id="A0A1M5S2K6"/>
<dbReference type="Gene3D" id="3.40.50.300">
    <property type="entry name" value="P-loop containing nucleotide triphosphate hydrolases"/>
    <property type="match status" value="1"/>
</dbReference>
<dbReference type="InterPro" id="IPR025943">
    <property type="entry name" value="Sigma_54_int_dom_ATP-bd_2"/>
</dbReference>
<dbReference type="FunFam" id="3.40.50.300:FF:000006">
    <property type="entry name" value="DNA-binding transcriptional regulator NtrC"/>
    <property type="match status" value="1"/>
</dbReference>
<dbReference type="PROSITE" id="PS50045">
    <property type="entry name" value="SIGMA54_INTERACT_4"/>
    <property type="match status" value="1"/>
</dbReference>
<dbReference type="GO" id="GO:0005524">
    <property type="term" value="F:ATP binding"/>
    <property type="evidence" value="ECO:0007669"/>
    <property type="project" value="UniProtKB-KW"/>
</dbReference>